<evidence type="ECO:0000313" key="2">
    <source>
        <dbReference type="EMBL" id="NML12184.1"/>
    </source>
</evidence>
<protein>
    <submittedName>
        <fullName evidence="2">Lasso peptide biosynthesis B2 protein</fullName>
    </submittedName>
</protein>
<comment type="caution">
    <text evidence="2">The sequence shown here is derived from an EMBL/GenBank/DDBJ whole genome shotgun (WGS) entry which is preliminary data.</text>
</comment>
<feature type="domain" description="Microcin J25-processing protein McjB C-terminal" evidence="1">
    <location>
        <begin position="114"/>
        <end position="217"/>
    </location>
</feature>
<keyword evidence="3" id="KW-1185">Reference proteome</keyword>
<dbReference type="NCBIfam" id="NF033537">
    <property type="entry name" value="lasso_biosyn_B2"/>
    <property type="match status" value="1"/>
</dbReference>
<accession>A0A7X9WYF8</accession>
<dbReference type="EMBL" id="JABBFV010000017">
    <property type="protein sequence ID" value="NML12184.1"/>
    <property type="molecule type" value="Genomic_DNA"/>
</dbReference>
<gene>
    <name evidence="2" type="ORF">HHL08_18875</name>
</gene>
<evidence type="ECO:0000313" key="3">
    <source>
        <dbReference type="Proteomes" id="UP000519023"/>
    </source>
</evidence>
<proteinExistence type="predicted"/>
<name>A0A7X9WYF8_9SPHN</name>
<evidence type="ECO:0000259" key="1">
    <source>
        <dbReference type="Pfam" id="PF13471"/>
    </source>
</evidence>
<organism evidence="2 3">
    <name type="scientific">Sphingobium psychrophilum</name>
    <dbReference type="NCBI Taxonomy" id="2728834"/>
    <lineage>
        <taxon>Bacteria</taxon>
        <taxon>Pseudomonadati</taxon>
        <taxon>Pseudomonadota</taxon>
        <taxon>Alphaproteobacteria</taxon>
        <taxon>Sphingomonadales</taxon>
        <taxon>Sphingomonadaceae</taxon>
        <taxon>Sphingobium</taxon>
    </lineage>
</organism>
<dbReference type="AlphaFoldDB" id="A0A7X9WYF8"/>
<reference evidence="2 3" key="1">
    <citation type="submission" date="2020-04" db="EMBL/GenBank/DDBJ databases">
        <title>Sphingobium sp. AR-3-1 isolated from Arctic soil.</title>
        <authorList>
            <person name="Dahal R.H."/>
            <person name="Chaudhary D.K."/>
        </authorList>
    </citation>
    <scope>NUCLEOTIDE SEQUENCE [LARGE SCALE GENOMIC DNA]</scope>
    <source>
        <strain evidence="2 3">AR-3-1</strain>
    </source>
</reference>
<dbReference type="InterPro" id="IPR053521">
    <property type="entry name" value="McjB-like"/>
</dbReference>
<dbReference type="Pfam" id="PF13471">
    <property type="entry name" value="Transglut_core3"/>
    <property type="match status" value="1"/>
</dbReference>
<dbReference type="InterPro" id="IPR032708">
    <property type="entry name" value="McjB_C"/>
</dbReference>
<sequence length="219" mass="23723">MSMQLRPGLVHAICQDDIILLDLEQDRYFAVPRVLHGSFLRVVAAGEQNAADLAALADLLGPAGLQPGSPQADSRTDRPQAVEGKLPCQQQSAGGALFARALLLRAYAIAWLRIAPLDRVIGRLEARKRNLKKSRTDQVKAGLVAQAFARTGPFFPTDDRCLSISTALMMAMLDRDIPATLVIGVRTAPFSAHCWVQLDGLLVNDDLETARSFSPILAV</sequence>
<dbReference type="RefSeq" id="WP_169574588.1">
    <property type="nucleotide sequence ID" value="NZ_JABBFV010000017.1"/>
</dbReference>
<dbReference type="Proteomes" id="UP000519023">
    <property type="component" value="Unassembled WGS sequence"/>
</dbReference>